<evidence type="ECO:0000256" key="1">
    <source>
        <dbReference type="SAM" id="MobiDB-lite"/>
    </source>
</evidence>
<feature type="region of interest" description="Disordered" evidence="1">
    <location>
        <begin position="1"/>
        <end position="23"/>
    </location>
</feature>
<name>A0A7W9YF13_9ACTN</name>
<dbReference type="EMBL" id="JACHDS010000001">
    <property type="protein sequence ID" value="MBB6170730.1"/>
    <property type="molecule type" value="Genomic_DNA"/>
</dbReference>
<keyword evidence="3" id="KW-1185">Reference proteome</keyword>
<proteinExistence type="predicted"/>
<dbReference type="RefSeq" id="WP_184073575.1">
    <property type="nucleotide sequence ID" value="NZ_JACHDS010000001.1"/>
</dbReference>
<evidence type="ECO:0000313" key="3">
    <source>
        <dbReference type="Proteomes" id="UP000546642"/>
    </source>
</evidence>
<protein>
    <submittedName>
        <fullName evidence="2">Uncharacterized protein</fullName>
    </submittedName>
</protein>
<sequence>MRPTPLGDDDFARKDYPRRPVVRRPPGAAYPVVMPDQRYRDPAFERLRREVAQALVRCGYPAVVTEIDRARLLGVLFAFLHSEEWPRNAR</sequence>
<dbReference type="Proteomes" id="UP000546642">
    <property type="component" value="Unassembled WGS sequence"/>
</dbReference>
<gene>
    <name evidence="2" type="ORF">HNR23_000790</name>
</gene>
<comment type="caution">
    <text evidence="2">The sequence shown here is derived from an EMBL/GenBank/DDBJ whole genome shotgun (WGS) entry which is preliminary data.</text>
</comment>
<dbReference type="AlphaFoldDB" id="A0A7W9YF13"/>
<organism evidence="2 3">
    <name type="scientific">Nocardiopsis mwathae</name>
    <dbReference type="NCBI Taxonomy" id="1472723"/>
    <lineage>
        <taxon>Bacteria</taxon>
        <taxon>Bacillati</taxon>
        <taxon>Actinomycetota</taxon>
        <taxon>Actinomycetes</taxon>
        <taxon>Streptosporangiales</taxon>
        <taxon>Nocardiopsidaceae</taxon>
        <taxon>Nocardiopsis</taxon>
    </lineage>
</organism>
<reference evidence="2 3" key="1">
    <citation type="submission" date="2020-08" db="EMBL/GenBank/DDBJ databases">
        <title>Sequencing the genomes of 1000 actinobacteria strains.</title>
        <authorList>
            <person name="Klenk H.-P."/>
        </authorList>
    </citation>
    <scope>NUCLEOTIDE SEQUENCE [LARGE SCALE GENOMIC DNA]</scope>
    <source>
        <strain evidence="2 3">DSM 46659</strain>
    </source>
</reference>
<evidence type="ECO:0000313" key="2">
    <source>
        <dbReference type="EMBL" id="MBB6170730.1"/>
    </source>
</evidence>
<accession>A0A7W9YF13</accession>